<evidence type="ECO:0000259" key="4">
    <source>
        <dbReference type="PROSITE" id="PS50848"/>
    </source>
</evidence>
<name>A0A9W7B8H8_9STRA</name>
<dbReference type="PROSITE" id="PS50848">
    <property type="entry name" value="START"/>
    <property type="match status" value="1"/>
</dbReference>
<dbReference type="GO" id="GO:0008289">
    <property type="term" value="F:lipid binding"/>
    <property type="evidence" value="ECO:0007669"/>
    <property type="project" value="InterPro"/>
</dbReference>
<keyword evidence="2" id="KW-0472">Membrane</keyword>
<feature type="transmembrane region" description="Helical" evidence="2">
    <location>
        <begin position="1110"/>
        <end position="1127"/>
    </location>
</feature>
<keyword evidence="6" id="KW-1185">Reference proteome</keyword>
<keyword evidence="2" id="KW-1133">Transmembrane helix</keyword>
<feature type="transmembrane region" description="Helical" evidence="2">
    <location>
        <begin position="1308"/>
        <end position="1326"/>
    </location>
</feature>
<dbReference type="PANTHER" id="PTHR46967:SF1">
    <property type="entry name" value="KERATIN-ASSOCIATED PROTEIN 16-1-LIKE"/>
    <property type="match status" value="1"/>
</dbReference>
<dbReference type="InterPro" id="IPR023393">
    <property type="entry name" value="START-like_dom_sf"/>
</dbReference>
<evidence type="ECO:0000256" key="1">
    <source>
        <dbReference type="PROSITE-ProRule" id="PRU00206"/>
    </source>
</evidence>
<dbReference type="Pfam" id="PF06011">
    <property type="entry name" value="TRP"/>
    <property type="match status" value="1"/>
</dbReference>
<feature type="transmembrane region" description="Helical" evidence="2">
    <location>
        <begin position="1338"/>
        <end position="1359"/>
    </location>
</feature>
<feature type="transmembrane region" description="Helical" evidence="2">
    <location>
        <begin position="1050"/>
        <end position="1069"/>
    </location>
</feature>
<feature type="disulfide bond" evidence="1">
    <location>
        <begin position="227"/>
        <end position="245"/>
    </location>
</feature>
<dbReference type="PANTHER" id="PTHR46967">
    <property type="entry name" value="INSULIN-LIKE GROWTH FACTOR BINDING PROTEIN,N-TERMINAL"/>
    <property type="match status" value="1"/>
</dbReference>
<dbReference type="InterPro" id="IPR006212">
    <property type="entry name" value="Furin_repeat"/>
</dbReference>
<dbReference type="InterPro" id="IPR002913">
    <property type="entry name" value="START_lipid-bd_dom"/>
</dbReference>
<organism evidence="5 6">
    <name type="scientific">Triparma strigata</name>
    <dbReference type="NCBI Taxonomy" id="1606541"/>
    <lineage>
        <taxon>Eukaryota</taxon>
        <taxon>Sar</taxon>
        <taxon>Stramenopiles</taxon>
        <taxon>Ochrophyta</taxon>
        <taxon>Bolidophyceae</taxon>
        <taxon>Parmales</taxon>
        <taxon>Triparmaceae</taxon>
        <taxon>Triparma</taxon>
    </lineage>
</organism>
<protein>
    <recommendedName>
        <fullName evidence="7">Tyrosine-protein kinase ephrin type A/B receptor-like domain-containing protein</fullName>
    </recommendedName>
</protein>
<gene>
    <name evidence="5" type="ORF">TrST_g8014</name>
</gene>
<keyword evidence="2" id="KW-0812">Transmembrane</keyword>
<evidence type="ECO:0000259" key="3">
    <source>
        <dbReference type="PROSITE" id="PS50050"/>
    </source>
</evidence>
<dbReference type="OrthoDB" id="5950997at2759"/>
<evidence type="ECO:0008006" key="7">
    <source>
        <dbReference type="Google" id="ProtNLM"/>
    </source>
</evidence>
<evidence type="ECO:0000256" key="2">
    <source>
        <dbReference type="SAM" id="Phobius"/>
    </source>
</evidence>
<dbReference type="Proteomes" id="UP001165085">
    <property type="component" value="Unassembled WGS sequence"/>
</dbReference>
<evidence type="ECO:0000313" key="6">
    <source>
        <dbReference type="Proteomes" id="UP001165085"/>
    </source>
</evidence>
<feature type="repeat" description="TNFR-Cys" evidence="1">
    <location>
        <begin position="190"/>
        <end position="245"/>
    </location>
</feature>
<feature type="transmembrane region" description="Helical" evidence="2">
    <location>
        <begin position="1200"/>
        <end position="1221"/>
    </location>
</feature>
<dbReference type="Gene3D" id="3.30.530.20">
    <property type="match status" value="1"/>
</dbReference>
<feature type="transmembrane region" description="Helical" evidence="2">
    <location>
        <begin position="980"/>
        <end position="998"/>
    </location>
</feature>
<dbReference type="Gene3D" id="2.10.50.10">
    <property type="entry name" value="Tumor Necrosis Factor Receptor, subunit A, domain 2"/>
    <property type="match status" value="7"/>
</dbReference>
<feature type="transmembrane region" description="Helical" evidence="2">
    <location>
        <begin position="1148"/>
        <end position="1165"/>
    </location>
</feature>
<proteinExistence type="predicted"/>
<comment type="caution">
    <text evidence="5">The sequence shown here is derived from an EMBL/GenBank/DDBJ whole genome shotgun (WGS) entry which is preliminary data.</text>
</comment>
<dbReference type="SMART" id="SM00261">
    <property type="entry name" value="FU"/>
    <property type="match status" value="3"/>
</dbReference>
<dbReference type="SUPFAM" id="SSF55961">
    <property type="entry name" value="Bet v1-like"/>
    <property type="match status" value="1"/>
</dbReference>
<dbReference type="InterPro" id="IPR001368">
    <property type="entry name" value="TNFR/NGFR_Cys_rich_reg"/>
</dbReference>
<feature type="domain" description="START" evidence="4">
    <location>
        <begin position="1449"/>
        <end position="1615"/>
    </location>
</feature>
<dbReference type="SMART" id="SM01411">
    <property type="entry name" value="Ephrin_rec_like"/>
    <property type="match status" value="12"/>
</dbReference>
<sequence>MCSSCPAGYECIGGETAACDAGTYSNGDTQLLNPDSPCQPCEKGYSCPGGTDHSPCRQGSYQNATSRTKCLSCPAGKYQEDPGQDACVDCPAGYFCPERTVNPIACGSKALYCPLNSGVVQVVSDGYYSIGGTEITRHGEAICDAGTFCIGGVKSSCDSNGQYADELGLSACKSSPAGKKPTADRQSIESCPVGRYSSGGSDACTECMAGKFTDVEGTTGCTVASYCPPGHIVKEASTPTTDTVCTICSTGLVSPGGDYRNLCIWCNGEGEYSDIEGGTACKSVPAGYKPAYQHRGLEACPLGSYSTGGTSTCTSCDFGKFAASEGSLACTPASMCHAGTYIAVVSTSTSDTDCVECPPGTSSSATRVQHYAACGGGKNPPFRDPFNDCSEVEPQLTDDHEEIALRCCSDTFIPGWVRRPNQNSLGSWCSIWSESDAWGDCQYSLNYTEAVKFCDSVGARLCTREEVEMGCAEGTGCGGMNGMLVWTSTADTVSTGQYSCSPCTGPGEYSDIPKLASCKTAPAGCKPNNNRDGIVPCEKNTFSIGANSLCTPCPDGGHSNPASSACDRCLTGKYFDEPNNECKPCPKNTFTISGAADINGCEDCPAGGHSQPGAGYCDQCFTGRYYDEPSNECKLCPTGKYTASGGIGIEECDTCIEGFFSSEPGASTCFACQPGQYVNKEHTKCLACSPGKFSGVASPECSECEPGKYAEGDGNSECISCQPGNYSRVDKTGCSRCPAGKISGLSSTGCTSCDAGKYAESESRSECTKCPDYQTSSAGSSTCECKETFLNTSNPDKPCSCAPGTTLENGVCVSCAAGFYKSSTSLDACINCNKFAIKGAVQSSQPASLPLSCICSRGDFRVLEPPFANSTQIGQCKPCPEGTRCQEVGAGVTIEDLPLQQGFWRSGLNSSNVVKCYIKEACSQSPSSKTGNSTNPIDDQCADGHTGPVCNVCIPDYAMSVLGKCETCNNDNFYIPTESSIFMAVLAAILIATIIVYFKRKRGRDRLQQFRKRKHRSKASSSTISSANTLVAAQTNKDHWFYRARTKAKILLSFSQILTSFEGVLEIRFPTVFEKFTRLLSSTVKLDALQLARIDCIIDTDFYTSLITQTLLPICVSVLIFLGFLVAKFANRGARESQAQHADRAWSTFLALTYIVFASVSTTIFDTFNCNKIGDDPHFWLARDHSIDCKSPEHASFKTYASVMIMVYPIGIPLLYAVLLYRSQDRLVKPDRDYDPSISKISFLWQNYDPDKWWFEVFECARRLGMSGVLVFVAQGTASQIVVGILISVITSGLYIHWRPFEKESDDNLAIATQVSLFLTLLAALLKKVEVDKTDNYNELIFGIMLIVINSSAVGMILLSQLTKPIHYLFNSVLGTRHSHDGTLRGMNKEQTKDQQGFTDHFLRVANSSAEEGGWKLYVSSTQKWGQFLDYSKSKVERRCSTGNGAIDETRAIFVVKWDFEKLKSWVLNDSKDLRHGVIETHEIGGGSFRTHKDKKIEYVAKKMKGGLYSDRDYLLECVEGRGEDGGWYLVKRSVEDGELYSLKKSHSQRRVRAKVVYEGWVLHDLGGGEGVRITYVENVDPGGLFKGIIVDKMIPKLLRDMIDDLLAHIEEENEHVLLSEFDENVEGVEMTEVANKVARSIILGGGGSPKNPIHTGINTGAANSRSQTTIYDSTATFTSPSRLRLSTQFNDSTATAASS</sequence>
<feature type="transmembrane region" description="Helical" evidence="2">
    <location>
        <begin position="1269"/>
        <end position="1296"/>
    </location>
</feature>
<dbReference type="SUPFAM" id="SSF57184">
    <property type="entry name" value="Growth factor receptor domain"/>
    <property type="match status" value="4"/>
</dbReference>
<dbReference type="EMBL" id="BRXY01000278">
    <property type="protein sequence ID" value="GMH83062.1"/>
    <property type="molecule type" value="Genomic_DNA"/>
</dbReference>
<dbReference type="InterPro" id="IPR010308">
    <property type="entry name" value="TRP_C"/>
</dbReference>
<accession>A0A9W7B8H8</accession>
<keyword evidence="1" id="KW-1015">Disulfide bond</keyword>
<dbReference type="InterPro" id="IPR009030">
    <property type="entry name" value="Growth_fac_rcpt_cys_sf"/>
</dbReference>
<dbReference type="PROSITE" id="PS50050">
    <property type="entry name" value="TNFR_NGFR_2"/>
    <property type="match status" value="1"/>
</dbReference>
<comment type="caution">
    <text evidence="1">Lacks conserved residue(s) required for the propagation of feature annotation.</text>
</comment>
<dbReference type="SMART" id="SM00208">
    <property type="entry name" value="TNFR"/>
    <property type="match status" value="5"/>
</dbReference>
<reference evidence="6" key="1">
    <citation type="journal article" date="2023" name="Commun. Biol.">
        <title>Genome analysis of Parmales, the sister group of diatoms, reveals the evolutionary specialization of diatoms from phago-mixotrophs to photoautotrophs.</title>
        <authorList>
            <person name="Ban H."/>
            <person name="Sato S."/>
            <person name="Yoshikawa S."/>
            <person name="Yamada K."/>
            <person name="Nakamura Y."/>
            <person name="Ichinomiya M."/>
            <person name="Sato N."/>
            <person name="Blanc-Mathieu R."/>
            <person name="Endo H."/>
            <person name="Kuwata A."/>
            <person name="Ogata H."/>
        </authorList>
    </citation>
    <scope>NUCLEOTIDE SEQUENCE [LARGE SCALE GENOMIC DNA]</scope>
    <source>
        <strain evidence="6">NIES 3701</strain>
    </source>
</reference>
<evidence type="ECO:0000313" key="5">
    <source>
        <dbReference type="EMBL" id="GMH83062.1"/>
    </source>
</evidence>
<feature type="domain" description="TNFR-Cys" evidence="3">
    <location>
        <begin position="190"/>
        <end position="245"/>
    </location>
</feature>